<evidence type="ECO:0008006" key="4">
    <source>
        <dbReference type="Google" id="ProtNLM"/>
    </source>
</evidence>
<name>A0ABN9SRP3_9DINO</name>
<dbReference type="EMBL" id="CAUYUJ010012814">
    <property type="protein sequence ID" value="CAK0834654.1"/>
    <property type="molecule type" value="Genomic_DNA"/>
</dbReference>
<dbReference type="Proteomes" id="UP001189429">
    <property type="component" value="Unassembled WGS sequence"/>
</dbReference>
<feature type="compositionally biased region" description="Polar residues" evidence="1">
    <location>
        <begin position="136"/>
        <end position="146"/>
    </location>
</feature>
<dbReference type="SUPFAM" id="SSF54928">
    <property type="entry name" value="RNA-binding domain, RBD"/>
    <property type="match status" value="1"/>
</dbReference>
<comment type="caution">
    <text evidence="2">The sequence shown here is derived from an EMBL/GenBank/DDBJ whole genome shotgun (WGS) entry which is preliminary data.</text>
</comment>
<sequence length="166" mass="17916">MGSHMRSLQGEDPQRMLVARRCHTLGFDSAEILTSHFSQFGRVSKVLVAHSKVRPRRDCVHSARTRPGSIAFVLMADAAAIEGIWQSGGVQMVAGRWISIEPFSALQPPSSGSPSPGSTRARDLVESVCSFGSHLSARSTRCSTDTIAPCGSTDQEEPEEPVRPNL</sequence>
<dbReference type="InterPro" id="IPR035979">
    <property type="entry name" value="RBD_domain_sf"/>
</dbReference>
<evidence type="ECO:0000256" key="1">
    <source>
        <dbReference type="SAM" id="MobiDB-lite"/>
    </source>
</evidence>
<protein>
    <recommendedName>
        <fullName evidence="4">RRM domain-containing protein</fullName>
    </recommendedName>
</protein>
<keyword evidence="3" id="KW-1185">Reference proteome</keyword>
<proteinExistence type="predicted"/>
<evidence type="ECO:0000313" key="3">
    <source>
        <dbReference type="Proteomes" id="UP001189429"/>
    </source>
</evidence>
<reference evidence="2" key="1">
    <citation type="submission" date="2023-10" db="EMBL/GenBank/DDBJ databases">
        <authorList>
            <person name="Chen Y."/>
            <person name="Shah S."/>
            <person name="Dougan E. K."/>
            <person name="Thang M."/>
            <person name="Chan C."/>
        </authorList>
    </citation>
    <scope>NUCLEOTIDE SEQUENCE [LARGE SCALE GENOMIC DNA]</scope>
</reference>
<feature type="region of interest" description="Disordered" evidence="1">
    <location>
        <begin position="136"/>
        <end position="166"/>
    </location>
</feature>
<accession>A0ABN9SRP3</accession>
<gene>
    <name evidence="2" type="ORF">PCOR1329_LOCUS32025</name>
</gene>
<evidence type="ECO:0000313" key="2">
    <source>
        <dbReference type="EMBL" id="CAK0834654.1"/>
    </source>
</evidence>
<organism evidence="2 3">
    <name type="scientific">Prorocentrum cordatum</name>
    <dbReference type="NCBI Taxonomy" id="2364126"/>
    <lineage>
        <taxon>Eukaryota</taxon>
        <taxon>Sar</taxon>
        <taxon>Alveolata</taxon>
        <taxon>Dinophyceae</taxon>
        <taxon>Prorocentrales</taxon>
        <taxon>Prorocentraceae</taxon>
        <taxon>Prorocentrum</taxon>
    </lineage>
</organism>